<dbReference type="Proteomes" id="UP000824334">
    <property type="component" value="Chromosome"/>
</dbReference>
<name>A0ABX8TLG7_9CAUL</name>
<reference evidence="1 2" key="1">
    <citation type="submission" date="2021-07" db="EMBL/GenBank/DDBJ databases">
        <title>Isolation and characterization of bacteria from a gold mining with a capacity of golden bioaccumulation.</title>
        <authorList>
            <person name="Yang X.J."/>
        </authorList>
    </citation>
    <scope>NUCLEOTIDE SEQUENCE [LARGE SCALE GENOMIC DNA]</scope>
    <source>
        <strain evidence="1 2">Au29</strain>
    </source>
</reference>
<dbReference type="GeneID" id="94374764"/>
<protein>
    <submittedName>
        <fullName evidence="1">Uncharacterized protein</fullName>
    </submittedName>
</protein>
<keyword evidence="2" id="KW-1185">Reference proteome</keyword>
<organism evidence="1 2">
    <name type="scientific">Brevundimonas nasdae</name>
    <dbReference type="NCBI Taxonomy" id="172043"/>
    <lineage>
        <taxon>Bacteria</taxon>
        <taxon>Pseudomonadati</taxon>
        <taxon>Pseudomonadota</taxon>
        <taxon>Alphaproteobacteria</taxon>
        <taxon>Caulobacterales</taxon>
        <taxon>Caulobacteraceae</taxon>
        <taxon>Brevundimonas</taxon>
    </lineage>
</organism>
<dbReference type="EMBL" id="CP080034">
    <property type="protein sequence ID" value="QYC11484.1"/>
    <property type="molecule type" value="Genomic_DNA"/>
</dbReference>
<sequence length="115" mass="12873">MSVMVVPNNRLSQFAIFAFRQRLLPPSVSAADFAARLRSANLEWASVRDEHEIAPLDPGLIEAACRLDIDHDPMTLIRIGRDLLYNLEIRRGGLILAVINRVMARAILGIRRTVA</sequence>
<proteinExistence type="predicted"/>
<evidence type="ECO:0000313" key="1">
    <source>
        <dbReference type="EMBL" id="QYC11484.1"/>
    </source>
</evidence>
<accession>A0ABX8TLG7</accession>
<dbReference type="RefSeq" id="WP_219354063.1">
    <property type="nucleotide sequence ID" value="NZ_CP080034.1"/>
</dbReference>
<evidence type="ECO:0000313" key="2">
    <source>
        <dbReference type="Proteomes" id="UP000824334"/>
    </source>
</evidence>
<gene>
    <name evidence="1" type="ORF">KWG56_05775</name>
</gene>